<dbReference type="GO" id="GO:0106008">
    <property type="term" value="F:2-oxoglutaramate amidase activity"/>
    <property type="evidence" value="ECO:0007669"/>
    <property type="project" value="UniProtKB-EC"/>
</dbReference>
<dbReference type="PROSITE" id="PS50263">
    <property type="entry name" value="CN_HYDROLASE"/>
    <property type="match status" value="1"/>
</dbReference>
<dbReference type="PANTHER" id="PTHR23088:SF27">
    <property type="entry name" value="DEAMINATED GLUTATHIONE AMIDASE"/>
    <property type="match status" value="1"/>
</dbReference>
<dbReference type="CDD" id="cd07197">
    <property type="entry name" value="nitrilase"/>
    <property type="match status" value="1"/>
</dbReference>
<protein>
    <submittedName>
        <fullName evidence="2">2-oxoglutaramate amidase</fullName>
        <ecNumber evidence="2">3.5.1.111</ecNumber>
    </submittedName>
</protein>
<accession>A0A1V5STC2</accession>
<sequence length="263" mass="29729">MNQPKVACVQFKPVLGNVKRNLETISNFIEKGKELKVDIMVFPELCVQGYDPKLVASKAEAQGGNSFQLLSEASKFSGIYLVVGIAERLKDKLFNSSVLFYPDGKIGVYRKVHLWSTEAEIFTHGSDYPVFDTEFGKIAMWICYDTRFPEVARILALKGARIALVPTAWLARDIEHWKLSVCSRALDNFMYVCGADEILQTEYHQSHGASIIVNPHGQIISQANLMEEMVISSTIDLSSVDELRHLIPVFEDRQKSTYNRLYT</sequence>
<dbReference type="EMBL" id="MWBQ01000090">
    <property type="protein sequence ID" value="OQA57451.1"/>
    <property type="molecule type" value="Genomic_DNA"/>
</dbReference>
<dbReference type="SUPFAM" id="SSF56317">
    <property type="entry name" value="Carbon-nitrogen hydrolase"/>
    <property type="match status" value="1"/>
</dbReference>
<dbReference type="InterPro" id="IPR036526">
    <property type="entry name" value="C-N_Hydrolase_sf"/>
</dbReference>
<gene>
    <name evidence="2" type="ORF">BWY41_01270</name>
</gene>
<evidence type="ECO:0000259" key="1">
    <source>
        <dbReference type="PROSITE" id="PS50263"/>
    </source>
</evidence>
<evidence type="ECO:0000313" key="2">
    <source>
        <dbReference type="EMBL" id="OQA57451.1"/>
    </source>
</evidence>
<organism evidence="2">
    <name type="scientific">Candidatus Atribacter allofermentans</name>
    <dbReference type="NCBI Taxonomy" id="1852833"/>
    <lineage>
        <taxon>Bacteria</taxon>
        <taxon>Pseudomonadati</taxon>
        <taxon>Atribacterota</taxon>
        <taxon>Atribacteria</taxon>
        <taxon>Atribacterales</taxon>
        <taxon>Atribacteraceae</taxon>
        <taxon>Atribacter</taxon>
    </lineage>
</organism>
<dbReference type="Proteomes" id="UP000485569">
    <property type="component" value="Unassembled WGS sequence"/>
</dbReference>
<dbReference type="EC" id="3.5.1.111" evidence="2"/>
<dbReference type="PANTHER" id="PTHR23088">
    <property type="entry name" value="NITRILASE-RELATED"/>
    <property type="match status" value="1"/>
</dbReference>
<dbReference type="Gene3D" id="3.60.110.10">
    <property type="entry name" value="Carbon-nitrogen hydrolase"/>
    <property type="match status" value="1"/>
</dbReference>
<name>A0A1V5STC2_9BACT</name>
<comment type="caution">
    <text evidence="2">The sequence shown here is derived from an EMBL/GenBank/DDBJ whole genome shotgun (WGS) entry which is preliminary data.</text>
</comment>
<dbReference type="Pfam" id="PF00795">
    <property type="entry name" value="CN_hydrolase"/>
    <property type="match status" value="1"/>
</dbReference>
<reference evidence="2" key="1">
    <citation type="submission" date="2017-02" db="EMBL/GenBank/DDBJ databases">
        <title>Delving into the versatile metabolic prowess of the omnipresent phylum Bacteroidetes.</title>
        <authorList>
            <person name="Nobu M.K."/>
            <person name="Mei R."/>
            <person name="Narihiro T."/>
            <person name="Kuroda K."/>
            <person name="Liu W.-T."/>
        </authorList>
    </citation>
    <scope>NUCLEOTIDE SEQUENCE</scope>
    <source>
        <strain evidence="2">ADurb.Bin276</strain>
    </source>
</reference>
<dbReference type="InterPro" id="IPR003010">
    <property type="entry name" value="C-N_Hydrolase"/>
</dbReference>
<feature type="domain" description="CN hydrolase" evidence="1">
    <location>
        <begin position="4"/>
        <end position="237"/>
    </location>
</feature>
<dbReference type="AlphaFoldDB" id="A0A1V5STC2"/>
<proteinExistence type="predicted"/>
<keyword evidence="2" id="KW-0378">Hydrolase</keyword>